<dbReference type="EMBL" id="UYSL01022398">
    <property type="protein sequence ID" value="VDL80384.1"/>
    <property type="molecule type" value="Genomic_DNA"/>
</dbReference>
<name>A0A0N4YIN8_NIPBR</name>
<sequence>MKIKGQPQRTPEATNPHCTACDQPPEEHDDFLSHVPPEIRAKQVVLRVFTMKSSPHEHYSAMSRAMDVACFATRQCLMYFVILATKIMAQLPWQIEALAREVADN</sequence>
<reference evidence="1 2" key="2">
    <citation type="submission" date="2018-11" db="EMBL/GenBank/DDBJ databases">
        <authorList>
            <consortium name="Pathogen Informatics"/>
        </authorList>
    </citation>
    <scope>NUCLEOTIDE SEQUENCE [LARGE SCALE GENOMIC DNA]</scope>
</reference>
<keyword evidence="2" id="KW-1185">Reference proteome</keyword>
<reference evidence="3" key="1">
    <citation type="submission" date="2017-02" db="UniProtKB">
        <authorList>
            <consortium name="WormBaseParasite"/>
        </authorList>
    </citation>
    <scope>IDENTIFICATION</scope>
</reference>
<evidence type="ECO:0000313" key="1">
    <source>
        <dbReference type="EMBL" id="VDL80384.1"/>
    </source>
</evidence>
<dbReference type="Proteomes" id="UP000271162">
    <property type="component" value="Unassembled WGS sequence"/>
</dbReference>
<organism evidence="3">
    <name type="scientific">Nippostrongylus brasiliensis</name>
    <name type="common">Rat hookworm</name>
    <dbReference type="NCBI Taxonomy" id="27835"/>
    <lineage>
        <taxon>Eukaryota</taxon>
        <taxon>Metazoa</taxon>
        <taxon>Ecdysozoa</taxon>
        <taxon>Nematoda</taxon>
        <taxon>Chromadorea</taxon>
        <taxon>Rhabditida</taxon>
        <taxon>Rhabditina</taxon>
        <taxon>Rhabditomorpha</taxon>
        <taxon>Strongyloidea</taxon>
        <taxon>Heligmosomidae</taxon>
        <taxon>Nippostrongylus</taxon>
    </lineage>
</organism>
<proteinExistence type="predicted"/>
<gene>
    <name evidence="1" type="ORF">NBR_LOCUS16789</name>
</gene>
<dbReference type="WBParaSite" id="NBR_0001678801-mRNA-1">
    <property type="protein sequence ID" value="NBR_0001678801-mRNA-1"/>
    <property type="gene ID" value="NBR_0001678801"/>
</dbReference>
<dbReference type="AlphaFoldDB" id="A0A0N4YIN8"/>
<evidence type="ECO:0000313" key="3">
    <source>
        <dbReference type="WBParaSite" id="NBR_0001678801-mRNA-1"/>
    </source>
</evidence>
<protein>
    <submittedName>
        <fullName evidence="1 3">Uncharacterized protein</fullName>
    </submittedName>
</protein>
<accession>A0A0N4YIN8</accession>
<evidence type="ECO:0000313" key="2">
    <source>
        <dbReference type="Proteomes" id="UP000271162"/>
    </source>
</evidence>